<feature type="region of interest" description="Disordered" evidence="4">
    <location>
        <begin position="1084"/>
        <end position="1118"/>
    </location>
</feature>
<reference evidence="7" key="1">
    <citation type="journal article" date="2023" name="Commun. Biol.">
        <title>Genome analysis of Parmales, the sister group of diatoms, reveals the evolutionary specialization of diatoms from phago-mixotrophs to photoautotrophs.</title>
        <authorList>
            <person name="Ban H."/>
            <person name="Sato S."/>
            <person name="Yoshikawa S."/>
            <person name="Yamada K."/>
            <person name="Nakamura Y."/>
            <person name="Ichinomiya M."/>
            <person name="Sato N."/>
            <person name="Blanc-Mathieu R."/>
            <person name="Endo H."/>
            <person name="Kuwata A."/>
            <person name="Ogata H."/>
        </authorList>
    </citation>
    <scope>NUCLEOTIDE SEQUENCE [LARGE SCALE GENOMIC DNA]</scope>
    <source>
        <strain evidence="7">NIES 3700</strain>
    </source>
</reference>
<dbReference type="PROSITE" id="PS50004">
    <property type="entry name" value="C2"/>
    <property type="match status" value="12"/>
</dbReference>
<feature type="compositionally biased region" description="Basic and acidic residues" evidence="4">
    <location>
        <begin position="3315"/>
        <end position="3324"/>
    </location>
</feature>
<dbReference type="Proteomes" id="UP001165122">
    <property type="component" value="Unassembled WGS sequence"/>
</dbReference>
<protein>
    <recommendedName>
        <fullName evidence="5">C2 domain-containing protein</fullName>
    </recommendedName>
</protein>
<feature type="region of interest" description="Disordered" evidence="4">
    <location>
        <begin position="178"/>
        <end position="246"/>
    </location>
</feature>
<feature type="compositionally biased region" description="Basic and acidic residues" evidence="4">
    <location>
        <begin position="3331"/>
        <end position="3346"/>
    </location>
</feature>
<keyword evidence="1" id="KW-0479">Metal-binding</keyword>
<dbReference type="SMART" id="SM00028">
    <property type="entry name" value="TPR"/>
    <property type="match status" value="13"/>
</dbReference>
<evidence type="ECO:0000256" key="2">
    <source>
        <dbReference type="ARBA" id="ARBA00022837"/>
    </source>
</evidence>
<feature type="region of interest" description="Disordered" evidence="4">
    <location>
        <begin position="648"/>
        <end position="683"/>
    </location>
</feature>
<dbReference type="InterPro" id="IPR035892">
    <property type="entry name" value="C2_domain_sf"/>
</dbReference>
<dbReference type="GO" id="GO:0005509">
    <property type="term" value="F:calcium ion binding"/>
    <property type="evidence" value="ECO:0007669"/>
    <property type="project" value="TreeGrafter"/>
</dbReference>
<feature type="domain" description="C2" evidence="5">
    <location>
        <begin position="6082"/>
        <end position="6207"/>
    </location>
</feature>
<feature type="region of interest" description="Disordered" evidence="4">
    <location>
        <begin position="573"/>
        <end position="618"/>
    </location>
</feature>
<dbReference type="SMART" id="SM00239">
    <property type="entry name" value="C2"/>
    <property type="match status" value="12"/>
</dbReference>
<feature type="compositionally biased region" description="Basic and acidic residues" evidence="4">
    <location>
        <begin position="5804"/>
        <end position="5826"/>
    </location>
</feature>
<feature type="domain" description="C2" evidence="5">
    <location>
        <begin position="5410"/>
        <end position="5533"/>
    </location>
</feature>
<dbReference type="PANTHER" id="PTHR45911:SF4">
    <property type="entry name" value="MULTIPLE C2 AND TRANSMEMBRANE DOMAIN-CONTAINING PROTEIN"/>
    <property type="match status" value="1"/>
</dbReference>
<organism evidence="6 7">
    <name type="scientific">Triparma laevis f. longispina</name>
    <dbReference type="NCBI Taxonomy" id="1714387"/>
    <lineage>
        <taxon>Eukaryota</taxon>
        <taxon>Sar</taxon>
        <taxon>Stramenopiles</taxon>
        <taxon>Ochrophyta</taxon>
        <taxon>Bolidophyceae</taxon>
        <taxon>Parmales</taxon>
        <taxon>Triparmaceae</taxon>
        <taxon>Triparma</taxon>
    </lineage>
</organism>
<feature type="region of interest" description="Disordered" evidence="4">
    <location>
        <begin position="5802"/>
        <end position="5840"/>
    </location>
</feature>
<feature type="region of interest" description="Disordered" evidence="4">
    <location>
        <begin position="3301"/>
        <end position="3416"/>
    </location>
</feature>
<dbReference type="EMBL" id="BRXW01000524">
    <property type="protein sequence ID" value="GMH63047.1"/>
    <property type="molecule type" value="Genomic_DNA"/>
</dbReference>
<sequence>MIREAKAAQEQKQIDDMRKRGLEKRLKQKIAKGLILAEAATRPPSDPRPENEIEDRIKRSASLVIDPHLTRVYDIEDESSKKLEISLVHAIRRLERTCEMSKHRCDEQFLLEQTMTQMSASLRGCDLYFGLLKPGGDNIVYSDVRSKYTTVANKTLKRREGGLSFKCIDNGDVVVAKVPEPDPIPSTTSHSVHSSRTPNNPPSQPTQPSSRAFTRRPSNGSLQSVDSDGNTINSLGSRNFETFTDTTAGPMKMVGRSKCLPAVISPLACAGGCKVGVLGVDSFAVGQSLAEDSSRMNSFKARWAPFMGFDDNNIKDVHVWRHPATRLPKPREERPVTPPRTKAKQRERGPLEDPMKLLGAGLNDSTIVSAEGSNFENPFKGEGKIKTPPKPPPQVGAVMVRGTITEVSRDKNGLPRKEGPVFSIEWDDGLKESEITIQDMQNIVKSDEKILGGCTGLTADVPTFIEKAGKLIGESIDYIRKSQAIEELKAFTKDTCATVEGVHELAMNLIIKNVLKAEKVEVWEGDYSACQGNGYASAKLHAVAKLDLKGKLKKVRNAKFMKHLSEEELKELHESLTGSSSNLTSTGRLRRTTWGGPHNHDGNLGNSFAKSASERSLDEDLKNEKDLKVDSHHHHHDLLQSHYHLNKGNSAEDQNLGKGHPKKLNKSGTSPLLNVEKDNNSSTNDLLSKTLSLNEGLHAIPVFAFNMPGAPHVVVSPCFDVGFTIGDTYDTSNVVRIGCPKKCKYVLVTTRKKGCDWEGDTMFLEQLACEVGKAVECVRYREKRAEERTQSLARTKQLCSRWRRVLPINLVQWSIDEMSKVLPKVDIYMSLLQKGGQDAKYVATSKNSKMKGRVLKQGSGVTFDCLNSRTETKPNGREEKHPTTVVKYEPKPNVEPHRLEAGTPVNVKYGKLNFKAKIVKFTGFETYEVIYESNGRKEVGVIRERITVRWHEEVEVFKFNDNPKLNGWPFVAVPLRKGQTVVGFIGTDDFDNCSKGREDELQPEDGADGGVLHYIRESGRLLGDALFEQRMSNSLDNFAQLTRDFTVEPASIIKTSVETVTECMLFAKSIEVYEVRPKLNEKQRTFRRSLRRSLDKKKSRKERRSAGKDAITGGTGRRAGGISKAMAITAALEMKAMQAKMEAKKTTKASGLDAALEKMGNNKEKEAELEKPLIGAIHKRARWGGSVLIEYGWDDGPSLEVKDVFPKVVDAINTNFSEPTAYEVASKKEFMVCKFRDYDPQKDEDEIDELPYYVVVIERQQQALWPEDEIFLKRLAKIAQETFDCVRGREHRKKARKFALEAIKDISHKWKTMSIPDMIGVSIEEMAVPLKNTDIYAGLLEPGGHIINYVGASKESCMLGKRLKRGKGVSFGAIDAGKMVVVRNESAAKATGAHFFIDPRIQGWPYVCLPMKRGKLIRGILAVDSFDNAGKGRSDEEHPEKGVPEFLHQVGEFLGAAVDMKTKREALNRLESVTKNTNCTVEHVYRAALECLRSNIAFAQDVSVLEISGGYPLPYGKDAGGSTIDLTEGGKVTLSITEAKGLGKADLIGASDPFVEVEFNGKVIGKTKTRQNTCNPFWANENFELEMENGDKRKLVLRLYDEDDNEKSEFLGLAEFSADELQIFKHNEKVVKALEVDVFLSREKNKLVQGELSLVFLASSDAEEEEESEDEFEGRDDRIDVVIQILAASDLAKADTFGSSDPIAILTFANKEVGRTNIINDNTNPVWNKKFQFSILSSQRRKKMEVRIYDMDTLGLGEFLGQVEIDGGEIMFPNPDTVSKNLEKNPSLGKKGNKLVQGSMKYKIMRQFSEASARRWDLLRKQMKVAARDHFKADLIADPHNVTKMVKMGLLCSQTTQGGTVNMVRCAAVLFQIAIDKGHSGDGKFWKSYAECHMRTWLAEGISAERLHLEKSCDGYDEALKFLKNATNVEVWVQSAYLSQLLGRTERAAQTLNTIIKSFPHYHDIARISLQAAMILSHLHRYEQALKHLQHCIDKGGANPYSSQDLMFYIARIHEVWGKEEAMEDILKVGMDTYAEVWQEKFKRGDAKEKTCEQWLANPEVWKEYGDKCSVAGHFFFTADMYKECISRLGDNYKAAHTLHFGLAKARYRCGNVGKAIKSLKEALKLKPDSAQLQHTLNSWKHPKMHLSEDVALPIPTLLGVYLDGQTHPNRKNIHLRRVLTSKRPSKPVELEKAVSIKSIPWHKLRYHVQAAARQFYKLKILEEGQGNDPQAIATLGCLCFDKSFMAKGHLMRACAIFLKRAHNAWESQDVDEVEFEESRRHLRLTSTSSQDGSEGSNNGVTEAVAAAREAAERQNQKDGGIAMHYASKNSYPYNKKLAQSLFRAWLNDGMHAERDMLVESMHATKEALQHIESTIDVEVWMQLARCQQFLGMNAASIITLKQIIQRFPNNPKLIATTELTMAMVYKMLKQYSLASDLLKECVTHAKQGLLVYTELDIMFILSRVYELWQEMDSTKAVIAQMGYQTVLERLQDEGEEDFKESISEWLSSGATWQKYAMKCTSAGDFGFGRDLYRQAFNREKVATHHHTLWYGYAKCQFMVGDITNATKSMEQALELDPGSEKYSTALGYLTNPVETFKNEIECPIEEVIKTYLESDSVEEVRIARELVRVELAKINKPRWKHIRLNIRGLARRHYATTEMVNMKEGNGIKIARMGLLCVEQAHLKVGMHYASVILMQKGEDFGLHLDEVGELNLGRFYRCLAEAHIRIWILQGVRAKQIHLEKAAEAWDKALVFFENAVNFDLWQKCAAVHNFLGDRKRAAAVLGYMVKSFPHHKEIGTCFLRATAVLVKLELWKESAAYMNAVTQLDYVALYDKLDLMFIMATIFDKWGESEGQHMKKSIADAAFTKIYEKMAEEGIAPPGGAKLWITKSQTWACAAEKSMNAGIFIFASMFFEKAIDLCRGEASQMNAWAGSIDPRDTQRRGRLCYMMGKCLLRIGEEKEGDVYLKEAIACGVVGSSVAPSQKMFDYSGTERKILPMESIGDPEKPGSPVTGASPQPIMRAVTTGVNEFFKESEEELKAKKDAEEPHFLKAHKKLDGLFGDETGYTENDDSGHFKNRHKNLTSMFGEDTDYDVEKGSFGGSHTGGGSHKKNLTNFFGEDAAAIVESSFKAKNSKFSKNAKGEEDTREEVSHEDLELMKIKASRDFSTDLNKEVDVILNEFAHMTDLDKPLTVLPSEDIQHDKEKADDKTGRNRNTRANKSFFKAVRIAKLSIAKPGGIEKQRSNSLDVHRRARGHGGSIDYSDVDSSEIDSKDGDDEMKELGVDQELLQQAEAEEIEADMKQERNKRPTVGFKDVERQERKTPKFLTKASKEATRRFEDGEKKLAYFPDGSGGKLDTRKTLSDIKLDNEEEEDDKTTDKNNVKLEWAKTEKEEEEEEEGEVKAEEEKKPIDLKRDDSKVLGGMLSAAVSPDKETGELKSLITQNASIIGKVLNEASEESNDAPIIMRSGGSKLSLLLHQTSEKDDDGKALNVIYNHPDMLKTGSQQRFTILQARSNGEPEESEEKKQENASPEKEKVEEKVEEKEPLEPKASLSDLLTAAADEDEQLQQQEEEKTDTDTPTHIPDSAMPSAIMMEEHHAQTNPSNLDSMSFNIMNSLQDHHTMKEFGLSADFGAEAEETFEHTITGFVATKSFGKKSRAIGKLAAMKGIVSTVKGGRQSFTTSLNEMKTMAKSARPSLLQRVVEAPGVVASPDKDNRPDSPERATTPGTSLQLLLNQSSTMTSEEEKPSIWIIMRKNIRAAAREFYRTELAEDPRNVDMIIRMGYLCSDSSSNASLGLTRASAVLLQRAANYGHDGDGRFWKTLAMQHLKAYELGGLRSERLHLIKARSAFDIALTHIENAVNADTHFAYATTTLYLGNHERALKAFESIKSNFRTHNDIPKVNLQAAMIKAARNEHRDAATMLHECIASKKHFPYTKGDMMVLVARVHEQWGFILDDKFQTKIAKDTYFRAFDISKEADPTIKGKLTDWLGSPYTFLSIAEKAMTANNFLFAADMYQQAIIRMKNVAKVKSVVASKLDADLNFRNGLAAKMHFGLAKASCKSGNMAHAIESLTKALTFDPVNDQMLGLLDAWENPQQRLEQDITMPTEQLLDNYLTSTLQSLNSLSTPAPIRREVTLDICACADLKKADMFGQSDPFVIVTFAGKEVYRTKVVKDNCNPTFSGERVSFVLPENLAGVSLILEVFDEDSMGVGSFLGMVKLPASTLLDAPPALEKVWKDLTQNSELKKKANKLVGGKIAIKWAVYNSVYDDAVVEGAGAGGEGADQQKRTTPRVVLRIQNLSAVKLGQADKFGLSDPICVIKYNGEEIGRTTAKDNTLSPNWQGENFLFTLPTEDIKEGKPLEELVIEVWDHDVVGVGEFLGQVAWNGDFYMHLPPGIMAFPLERKEGMPVSEQSLVQGLLRASLFLDGGDYGNLIDGRDTDGFRKIFVYVLCAYGLAKADSFGRSSDPYAVLKWGDSVVGKTEVIGNNLDPKWKNGAFEVLMLDKEVGDEGGGDFGGEKKLVIEVWDHDTLGSGSFLGGFEVDKDTFLYPTGKKNEVELKALESVLGDLDDEKVMRKLKLVQGSLVFKVETVESKGMAGISSHNGTNENIDCWSLMGGTCDLEKNVFDISASRNKPAMDRTQMNQVLSSRGSGKRGITLHGNPETVIAPFFDTGVNIWGRLVGPEMGTLHALQVVRLPGYDWKEDVSFAAMVAAEVEKAVRCIRGREFRAVARKNALIKVKRLCSDWAKIDVVVMMREVLAILMTILPRSNLYMGLLQPGGSSIRYSVVSPKSQMLGKEILRKDSNGVSFSMIGKGARDSIVCVKDLTTQKIVVAKENDIVKRHTTFSYFEDARGDDDEEKLTPKMLGNRANHEWPFLSVPFLHNDCSVGVVGVDGWAYVGKGRTDEGKVENGVLDFLKKVGKEMGTAVDKKRKLTALGELEKIVDNVFVTAEEIYLETLKVIANNVLTSSAAEIWHLKNDWSLAVLASIACNSVGQVGAIYEHGLYLKIEHGKKLGKADDYGESDPFCKIFWNNKQIGTTKAINNSCNPVWDEKHLLHAPARGSAMELRVEVWDSDFASQGDFLGQIILKEPVLLRPPKESLSMKLTTKEGLSKKANKLVKGKIIVKLESVGGDEKFRNLEFSVLDCHRLAKADLWGLSDPVVLIKWDGEEVNRTKVVEDSCDPVFGEHFSVKIPEIFEEESQFLSLEVYDQDMMGLGDFLGRVVIRGKDLLNPPENKRIEYELEGVDELGDKFNKLVKGTMRLHFGTEKDIKPKYFRKIVVEECRGLAKADMIGKSDPLVIVYYDDNEIFRTKSIQDTLDPLFLEHNKGVVGLPETVFEDRLLVFKVFDEDVGGKLGDFLGMCSINCRELTDSVNEDDNDGNPQGRRSFELVKDEAKSDRYNSLVKGSLTFRVIVPGSVDAGARTPVRVCVKAAYELQKADTFGKSDPYAIVEFAGRVVGKTRYMSSTLNPQWNESKFVVWVPPDVTEDELLKVKVFDRDMVGSHEFLGLTVVTGEHMVGKENVDQFGKISKRSLRPDSTVHLKDYNKLVKGFVEMGFTIDDGSENAIDMGSFDASGIARLREGEIGLRMNILSASGLGKADTFGKSDPFVIVRVDGEGWYESKAVNDTMDPVFGDEVTVFPLNRISKVEEEQKLKEKEDRQKAKEKEMLLAEVAAKKGVAPGSIKGAVAAPLSKSEEEEKEEEERKGKEQTRARSGSILKEKSSYVPGEDGFTSPTQRKNSIKFGEKKDAKEDDDANFIEASKSFTGGLLLQATDQNQEELVEKTKSFTGDLLIAAADKQEEEKPARKKEEEFKEVKKDDSDDDSDDGRVEGMPENWGKEKLILEIWDMDIAGKGDFLGRIGIDLDRLKDPSFYNTPQTFPLGRCPELPDSYMKCVKEGSTITCRFSPTDFETEREPKKKMFMHVIEAFGLAKADRFGNSDPFAIVNLNRKKILKTKVINDVITPLWDEKVSIELPRNEEDLTEIEIDVYDADGLWQGDFLGCLKLQAKDLLKFKNGIMEFDLQKREELGKSKNKLVQGKILLAFTEYVEEESKGLLGDVGKALGGLFGKKAEGEGEGEGEEEAEEHEDKEIVTTCTVQVVRGANLLKADMLGESDPFAVCRFGGVRLGRSRTKQDTLFPEWGEGEADFTITMPENPANLNLHLELWDEDFGGLTGDFLGCVEVGVEMLLHPYNGEVTFDLQNRRGWKDNVKKPITGSVTLKITKMKARARTFIPAPPPERKKKRHEFIETTVLVAPNEDNERDRFELETKQTDQQLARLAEEDASRAPRFKEEQRKWVMKLKSIQINMLNKTRKLATVARDKDNEAGAVIDGAPVITELGAGQIIGAWLRQIKYALVAGNPDRLVLPFHDFFVLEELEDEVEDSDAPVLTVKKNDDFGSMPEMKNKYAVVVSTHKGLVSSEDESFCKLAGNQMEAALTIVRQREARVRDQTLSLRKLRFACRNWDSLHDVHSLLSFVVKEVATVILGTNVFINLVQPGGNEMKIAFTTDPEFSGLGTEREKDKTLNFQVVDGGYIYFALGGRVQRSHASWSSKIAQMSLPLCDIIDLEGVVAEGEEEDPEARKENVVGHKFSLKRSMAVTDDEMTDGKVVKKELKSSQSATNVRANRMVGRNASSNLSSSSSKSLKEIQGKDYYWIVLRKNIKFAAREYALGYMRENPDDIEYLAHIGHLFVDSGPTATHKTHKFAALLLQKAADLGFEGHSKFWRELATSHMRTYLSAGLTGEREHLTYACTAWKKALTFLENTVNSNCWVSYAMSHSYLGDFKSASAALSQLISNFPNLKNINNVLFESSTLMKRLRRFQQASDNLYNCLMRGKVCQPYKIEDLKFGLAHVLELWSKEVKDRDKLLQGKELYAEVYDAYFAGKSKLGRKKKIPTYDVWIHDYKTWCGFAETSSLGSDFVLASDYFKQSLKCIEKHNSLMTKNGDTKGMISEKSTGKVWFSLSKCQMRSGEDEIAKNSLGRAIMLDNSSVQMQSFMESWVSNESRFDTDLSLDVEKILTEVVTVRKSVMSAGFADDDGEEEDEDEGVDGHILCPIQGSTYGLGTMSVTNLTLFRPKTLRKSRRIPETKEERDMRGLEDGVVNYIKDVGRVVGLAMERLRKKELLNKLKEEGESVKRGKKVKVQDILGIGAQILREGIVWCTGVEVLQIIEVKDEKKQREEKEKQIDMMIMKRQAAGVVVDEEGGMEELLANVDLMEDSPDDSIVDLLGSKAIVRCVLGEDELWRAGEKGG</sequence>
<evidence type="ECO:0000256" key="1">
    <source>
        <dbReference type="ARBA" id="ARBA00022723"/>
    </source>
</evidence>
<proteinExistence type="predicted"/>
<feature type="compositionally biased region" description="Basic and acidic residues" evidence="4">
    <location>
        <begin position="3357"/>
        <end position="3369"/>
    </location>
</feature>
<feature type="compositionally biased region" description="Polar residues" evidence="4">
    <location>
        <begin position="216"/>
        <end position="246"/>
    </location>
</feature>
<dbReference type="OrthoDB" id="1562946at2759"/>
<feature type="region of interest" description="Disordered" evidence="4">
    <location>
        <begin position="3238"/>
        <end position="3277"/>
    </location>
</feature>
<feature type="domain" description="C2" evidence="5">
    <location>
        <begin position="5902"/>
        <end position="6031"/>
    </location>
</feature>
<dbReference type="Pfam" id="PF13174">
    <property type="entry name" value="TPR_6"/>
    <property type="match status" value="1"/>
</dbReference>
<dbReference type="Gene3D" id="1.25.40.10">
    <property type="entry name" value="Tetratricopeptide repeat domain"/>
    <property type="match status" value="5"/>
</dbReference>
<feature type="repeat" description="TPR" evidence="3">
    <location>
        <begin position="4052"/>
        <end position="4085"/>
    </location>
</feature>
<feature type="domain" description="C2" evidence="5">
    <location>
        <begin position="5574"/>
        <end position="5694"/>
    </location>
</feature>
<name>A0A9W7E1R4_9STRA</name>
<feature type="compositionally biased region" description="Acidic residues" evidence="4">
    <location>
        <begin position="3264"/>
        <end position="3277"/>
    </location>
</feature>
<evidence type="ECO:0000256" key="4">
    <source>
        <dbReference type="SAM" id="MobiDB-lite"/>
    </source>
</evidence>
<feature type="region of interest" description="Disordered" evidence="4">
    <location>
        <begin position="5692"/>
        <end position="5761"/>
    </location>
</feature>
<feature type="region of interest" description="Disordered" evidence="4">
    <location>
        <begin position="374"/>
        <end position="396"/>
    </location>
</feature>
<feature type="compositionally biased region" description="Basic and acidic residues" evidence="4">
    <location>
        <begin position="3378"/>
        <end position="3393"/>
    </location>
</feature>
<feature type="region of interest" description="Disordered" evidence="4">
    <location>
        <begin position="3515"/>
        <end position="3586"/>
    </location>
</feature>
<evidence type="ECO:0000256" key="3">
    <source>
        <dbReference type="PROSITE-ProRule" id="PRU00339"/>
    </source>
</evidence>
<feature type="compositionally biased region" description="Basic and acidic residues" evidence="4">
    <location>
        <begin position="344"/>
        <end position="355"/>
    </location>
</feature>
<feature type="compositionally biased region" description="Basic and acidic residues" evidence="4">
    <location>
        <begin position="3525"/>
        <end position="3550"/>
    </location>
</feature>
<dbReference type="SUPFAM" id="SSF49562">
    <property type="entry name" value="C2 domain (Calcium/lipid-binding domain, CaLB)"/>
    <property type="match status" value="12"/>
</dbReference>
<feature type="compositionally biased region" description="Basic and acidic residues" evidence="4">
    <location>
        <begin position="5709"/>
        <end position="5718"/>
    </location>
</feature>
<feature type="compositionally biased region" description="Low complexity" evidence="4">
    <location>
        <begin position="575"/>
        <end position="596"/>
    </location>
</feature>
<keyword evidence="3" id="KW-0802">TPR repeat</keyword>
<feature type="domain" description="C2" evidence="5">
    <location>
        <begin position="5262"/>
        <end position="5386"/>
    </location>
</feature>
<evidence type="ECO:0000259" key="5">
    <source>
        <dbReference type="PROSITE" id="PS50004"/>
    </source>
</evidence>
<dbReference type="Gene3D" id="2.60.40.150">
    <property type="entry name" value="C2 domain"/>
    <property type="match status" value="12"/>
</dbReference>
<feature type="domain" description="C2" evidence="5">
    <location>
        <begin position="1661"/>
        <end position="1782"/>
    </location>
</feature>
<feature type="domain" description="C2" evidence="5">
    <location>
        <begin position="5124"/>
        <end position="5248"/>
    </location>
</feature>
<feature type="compositionally biased region" description="Basic and acidic residues" evidence="4">
    <location>
        <begin position="3714"/>
        <end position="3724"/>
    </location>
</feature>
<feature type="region of interest" description="Disordered" evidence="4">
    <location>
        <begin position="6623"/>
        <end position="6648"/>
    </location>
</feature>
<evidence type="ECO:0000313" key="6">
    <source>
        <dbReference type="EMBL" id="GMH63047.1"/>
    </source>
</evidence>
<feature type="domain" description="C2" evidence="5">
    <location>
        <begin position="4119"/>
        <end position="4240"/>
    </location>
</feature>
<feature type="compositionally biased region" description="Basic residues" evidence="4">
    <location>
        <begin position="1085"/>
        <end position="1103"/>
    </location>
</feature>
<gene>
    <name evidence="6" type="ORF">TrLO_g10680</name>
</gene>
<dbReference type="Pfam" id="PF00168">
    <property type="entry name" value="C2"/>
    <property type="match status" value="12"/>
</dbReference>
<feature type="region of interest" description="Disordered" evidence="4">
    <location>
        <begin position="3197"/>
        <end position="3217"/>
    </location>
</feature>
<dbReference type="InterPro" id="IPR019734">
    <property type="entry name" value="TPR_rpt"/>
</dbReference>
<dbReference type="InterPro" id="IPR011990">
    <property type="entry name" value="TPR-like_helical_dom_sf"/>
</dbReference>
<keyword evidence="2" id="KW-0106">Calcium</keyword>
<feature type="domain" description="C2" evidence="5">
    <location>
        <begin position="4985"/>
        <end position="5108"/>
    </location>
</feature>
<feature type="domain" description="C2" evidence="5">
    <location>
        <begin position="4278"/>
        <end position="4405"/>
    </location>
</feature>
<accession>A0A9W7E1R4</accession>
<feature type="domain" description="C2" evidence="5">
    <location>
        <begin position="4429"/>
        <end position="4562"/>
    </location>
</feature>
<feature type="domain" description="C2" evidence="5">
    <location>
        <begin position="1518"/>
        <end position="1631"/>
    </location>
</feature>
<feature type="compositionally biased region" description="Basic and acidic residues" evidence="4">
    <location>
        <begin position="3402"/>
        <end position="3416"/>
    </location>
</feature>
<feature type="region of interest" description="Disordered" evidence="4">
    <location>
        <begin position="3708"/>
        <end position="3734"/>
    </location>
</feature>
<dbReference type="CDD" id="cd00030">
    <property type="entry name" value="C2"/>
    <property type="match status" value="11"/>
</dbReference>
<dbReference type="InterPro" id="IPR000008">
    <property type="entry name" value="C2_dom"/>
</dbReference>
<keyword evidence="7" id="KW-1185">Reference proteome</keyword>
<feature type="non-terminal residue" evidence="6">
    <location>
        <position position="7258"/>
    </location>
</feature>
<dbReference type="SUPFAM" id="SSF48452">
    <property type="entry name" value="TPR-like"/>
    <property type="match status" value="4"/>
</dbReference>
<feature type="compositionally biased region" description="Basic and acidic residues" evidence="4">
    <location>
        <begin position="3199"/>
        <end position="3212"/>
    </location>
</feature>
<feature type="region of interest" description="Disordered" evidence="4">
    <location>
        <begin position="321"/>
        <end position="355"/>
    </location>
</feature>
<feature type="repeat" description="TPR" evidence="3">
    <location>
        <begin position="2547"/>
        <end position="2580"/>
    </location>
</feature>
<dbReference type="PANTHER" id="PTHR45911">
    <property type="entry name" value="C2 DOMAIN-CONTAINING PROTEIN"/>
    <property type="match status" value="1"/>
</dbReference>
<feature type="compositionally biased region" description="Low complexity" evidence="4">
    <location>
        <begin position="3551"/>
        <end position="3562"/>
    </location>
</feature>
<comment type="caution">
    <text evidence="6">The sequence shown here is derived from an EMBL/GenBank/DDBJ whole genome shotgun (WGS) entry which is preliminary data.</text>
</comment>
<feature type="repeat" description="TPR" evidence="3">
    <location>
        <begin position="2097"/>
        <end position="2130"/>
    </location>
</feature>
<dbReference type="GO" id="GO:0016020">
    <property type="term" value="C:membrane"/>
    <property type="evidence" value="ECO:0007669"/>
    <property type="project" value="TreeGrafter"/>
</dbReference>
<evidence type="ECO:0000313" key="7">
    <source>
        <dbReference type="Proteomes" id="UP001165122"/>
    </source>
</evidence>
<dbReference type="PROSITE" id="PS50005">
    <property type="entry name" value="TPR"/>
    <property type="match status" value="3"/>
</dbReference>
<feature type="compositionally biased region" description="Low complexity" evidence="4">
    <location>
        <begin position="186"/>
        <end position="198"/>
    </location>
</feature>